<feature type="compositionally biased region" description="Basic residues" evidence="1">
    <location>
        <begin position="1"/>
        <end position="10"/>
    </location>
</feature>
<dbReference type="KEGG" id="mmaz:MmTuc01_3184"/>
<accession>M1Q1M0</accession>
<dbReference type="BioCyc" id="MMAZ1236903:G139K-3030-MONOMER"/>
<dbReference type="EMBL" id="CP004144">
    <property type="protein sequence ID" value="AGF98441.1"/>
    <property type="molecule type" value="Genomic_DNA"/>
</dbReference>
<dbReference type="HOGENOM" id="CLU_3227848_0_0_2"/>
<dbReference type="Proteomes" id="UP000011718">
    <property type="component" value="Chromosome"/>
</dbReference>
<sequence>MRKVLRKRVGKVVSNGKGSENDKHKTCKKKNQTQTTLKRLSSA</sequence>
<reference evidence="2 3" key="1">
    <citation type="journal article" date="2013" name="Genome Announc.">
        <title>Complete Genome of a Methanosarcina mazei Strain Isolated from Sediment Samples from an Amazonian Flooded Area.</title>
        <authorList>
            <person name="Assis das Gracas D."/>
            <person name="Thiago Juca Ramos R."/>
            <person name="Vieira Araujo A.C."/>
            <person name="Zahlouth R."/>
            <person name="Ribeiro Carneiro A."/>
            <person name="Souza Lopes T."/>
            <person name="Azevedo Barauna R."/>
            <person name="Azevedo V."/>
            <person name="Cruz Schneider M.P."/>
            <person name="Pellizari V.H."/>
            <person name="Silva A."/>
        </authorList>
    </citation>
    <scope>NUCLEOTIDE SEQUENCE [LARGE SCALE GENOMIC DNA]</scope>
    <source>
        <strain evidence="2 3">Tuc01</strain>
    </source>
</reference>
<dbReference type="AlphaFoldDB" id="M1Q1M0"/>
<name>M1Q1M0_METMZ</name>
<evidence type="ECO:0000313" key="2">
    <source>
        <dbReference type="EMBL" id="AGF98441.1"/>
    </source>
</evidence>
<organism evidence="2 3">
    <name type="scientific">Methanosarcina mazei Tuc01</name>
    <dbReference type="NCBI Taxonomy" id="1236903"/>
    <lineage>
        <taxon>Archaea</taxon>
        <taxon>Methanobacteriati</taxon>
        <taxon>Methanobacteriota</taxon>
        <taxon>Stenosarchaea group</taxon>
        <taxon>Methanomicrobia</taxon>
        <taxon>Methanosarcinales</taxon>
        <taxon>Methanosarcinaceae</taxon>
        <taxon>Methanosarcina</taxon>
    </lineage>
</organism>
<evidence type="ECO:0000256" key="1">
    <source>
        <dbReference type="SAM" id="MobiDB-lite"/>
    </source>
</evidence>
<feature type="compositionally biased region" description="Low complexity" evidence="1">
    <location>
        <begin position="32"/>
        <end position="43"/>
    </location>
</feature>
<protein>
    <submittedName>
        <fullName evidence="2">Uncharacterized protein</fullName>
    </submittedName>
</protein>
<gene>
    <name evidence="2" type="ORF">MmTuc01_3184</name>
</gene>
<evidence type="ECO:0000313" key="3">
    <source>
        <dbReference type="Proteomes" id="UP000011718"/>
    </source>
</evidence>
<proteinExistence type="predicted"/>
<feature type="region of interest" description="Disordered" evidence="1">
    <location>
        <begin position="1"/>
        <end position="43"/>
    </location>
</feature>